<gene>
    <name evidence="2" type="ORF">PM001_LOCUS3438</name>
</gene>
<sequence length="34" mass="3621">MRPSTPPPTQPFLARGQQPPSYAALSQTPGPGMR</sequence>
<organism evidence="2 3">
    <name type="scientific">Peronospora matthiolae</name>
    <dbReference type="NCBI Taxonomy" id="2874970"/>
    <lineage>
        <taxon>Eukaryota</taxon>
        <taxon>Sar</taxon>
        <taxon>Stramenopiles</taxon>
        <taxon>Oomycota</taxon>
        <taxon>Peronosporomycetes</taxon>
        <taxon>Peronosporales</taxon>
        <taxon>Peronosporaceae</taxon>
        <taxon>Peronospora</taxon>
    </lineage>
</organism>
<dbReference type="Proteomes" id="UP001162060">
    <property type="component" value="Unassembled WGS sequence"/>
</dbReference>
<reference evidence="2" key="1">
    <citation type="submission" date="2024-01" db="EMBL/GenBank/DDBJ databases">
        <authorList>
            <person name="Webb A."/>
        </authorList>
    </citation>
    <scope>NUCLEOTIDE SEQUENCE</scope>
    <source>
        <strain evidence="2">Pm1</strain>
    </source>
</reference>
<accession>A0AAV1TAW2</accession>
<evidence type="ECO:0000313" key="2">
    <source>
        <dbReference type="EMBL" id="CAK7906963.1"/>
    </source>
</evidence>
<feature type="region of interest" description="Disordered" evidence="1">
    <location>
        <begin position="1"/>
        <end position="34"/>
    </location>
</feature>
<proteinExistence type="predicted"/>
<comment type="caution">
    <text evidence="2">The sequence shown here is derived from an EMBL/GenBank/DDBJ whole genome shotgun (WGS) entry which is preliminary data.</text>
</comment>
<dbReference type="AlphaFoldDB" id="A0AAV1TAW2"/>
<dbReference type="EMBL" id="CAKLBY020000031">
    <property type="protein sequence ID" value="CAK7906963.1"/>
    <property type="molecule type" value="Genomic_DNA"/>
</dbReference>
<protein>
    <submittedName>
        <fullName evidence="2">Uncharacterized protein</fullName>
    </submittedName>
</protein>
<feature type="compositionally biased region" description="Pro residues" evidence="1">
    <location>
        <begin position="1"/>
        <end position="10"/>
    </location>
</feature>
<name>A0AAV1TAW2_9STRA</name>
<evidence type="ECO:0000256" key="1">
    <source>
        <dbReference type="SAM" id="MobiDB-lite"/>
    </source>
</evidence>
<evidence type="ECO:0000313" key="3">
    <source>
        <dbReference type="Proteomes" id="UP001162060"/>
    </source>
</evidence>
<feature type="compositionally biased region" description="Polar residues" evidence="1">
    <location>
        <begin position="18"/>
        <end position="34"/>
    </location>
</feature>